<accession>A0ABR7MDC7</accession>
<comment type="caution">
    <text evidence="3">The sequence shown here is derived from an EMBL/GenBank/DDBJ whole genome shotgun (WGS) entry which is preliminary data.</text>
</comment>
<protein>
    <recommendedName>
        <fullName evidence="2">N-acetyltransferase domain-containing protein</fullName>
    </recommendedName>
</protein>
<evidence type="ECO:0000259" key="2">
    <source>
        <dbReference type="PROSITE" id="PS51186"/>
    </source>
</evidence>
<dbReference type="SUPFAM" id="SSF55729">
    <property type="entry name" value="Acyl-CoA N-acyltransferases (Nat)"/>
    <property type="match status" value="1"/>
</dbReference>
<feature type="domain" description="N-acetyltransferase" evidence="2">
    <location>
        <begin position="5"/>
        <end position="147"/>
    </location>
</feature>
<name>A0ABR7MDC7_9BACT</name>
<dbReference type="InterPro" id="IPR016181">
    <property type="entry name" value="Acyl_CoA_acyltransferase"/>
</dbReference>
<dbReference type="InterPro" id="IPR050769">
    <property type="entry name" value="NAT_camello-type"/>
</dbReference>
<dbReference type="EMBL" id="MBUA01000029">
    <property type="protein sequence ID" value="MBC6492775.1"/>
    <property type="molecule type" value="Genomic_DNA"/>
</dbReference>
<dbReference type="Proteomes" id="UP000765802">
    <property type="component" value="Unassembled WGS sequence"/>
</dbReference>
<proteinExistence type="predicted"/>
<dbReference type="RefSeq" id="WP_187258095.1">
    <property type="nucleotide sequence ID" value="NZ_JBHULF010000019.1"/>
</dbReference>
<keyword evidence="1" id="KW-0808">Transferase</keyword>
<dbReference type="InterPro" id="IPR000182">
    <property type="entry name" value="GNAT_dom"/>
</dbReference>
<reference evidence="3 4" key="1">
    <citation type="submission" date="2016-07" db="EMBL/GenBank/DDBJ databases">
        <title>Genome analysis of Flavihumibacter stibioxidans YS-17.</title>
        <authorList>
            <person name="Shi K."/>
            <person name="Han Y."/>
            <person name="Wang G."/>
        </authorList>
    </citation>
    <scope>NUCLEOTIDE SEQUENCE [LARGE SCALE GENOMIC DNA]</scope>
    <source>
        <strain evidence="3 4">YS-17</strain>
    </source>
</reference>
<keyword evidence="4" id="KW-1185">Reference proteome</keyword>
<dbReference type="PROSITE" id="PS51186">
    <property type="entry name" value="GNAT"/>
    <property type="match status" value="1"/>
</dbReference>
<evidence type="ECO:0000313" key="3">
    <source>
        <dbReference type="EMBL" id="MBC6492775.1"/>
    </source>
</evidence>
<sequence length="148" mass="16096">MPADFKIRPALPEDFLPVCALLESEKLPTADLRKDMAEFFLAVIDGKPVGSIGLDKYGSDALLRSMVVEGSQRSKGIASALVSQLESHSRFLNVSTLYLVTNTAENYFSRKGFVPINRNQLPSTVAASAEFNGLCPVTATIMRKSLTI</sequence>
<dbReference type="Gene3D" id="3.40.630.30">
    <property type="match status" value="1"/>
</dbReference>
<gene>
    <name evidence="3" type="ORF">BC349_17085</name>
</gene>
<dbReference type="CDD" id="cd04301">
    <property type="entry name" value="NAT_SF"/>
    <property type="match status" value="1"/>
</dbReference>
<dbReference type="PANTHER" id="PTHR13947">
    <property type="entry name" value="GNAT FAMILY N-ACETYLTRANSFERASE"/>
    <property type="match status" value="1"/>
</dbReference>
<dbReference type="Pfam" id="PF13508">
    <property type="entry name" value="Acetyltransf_7"/>
    <property type="match status" value="1"/>
</dbReference>
<evidence type="ECO:0000256" key="1">
    <source>
        <dbReference type="ARBA" id="ARBA00022679"/>
    </source>
</evidence>
<dbReference type="PANTHER" id="PTHR13947:SF37">
    <property type="entry name" value="LD18367P"/>
    <property type="match status" value="1"/>
</dbReference>
<evidence type="ECO:0000313" key="4">
    <source>
        <dbReference type="Proteomes" id="UP000765802"/>
    </source>
</evidence>
<organism evidence="3 4">
    <name type="scientific">Flavihumibacter stibioxidans</name>
    <dbReference type="NCBI Taxonomy" id="1834163"/>
    <lineage>
        <taxon>Bacteria</taxon>
        <taxon>Pseudomonadati</taxon>
        <taxon>Bacteroidota</taxon>
        <taxon>Chitinophagia</taxon>
        <taxon>Chitinophagales</taxon>
        <taxon>Chitinophagaceae</taxon>
        <taxon>Flavihumibacter</taxon>
    </lineage>
</organism>
<dbReference type="NCBIfam" id="NF040501">
    <property type="entry name" value="resist_ArsN2"/>
    <property type="match status" value="1"/>
</dbReference>